<dbReference type="EMBL" id="CP045228">
    <property type="protein sequence ID" value="QFS52351.1"/>
    <property type="molecule type" value="Genomic_DNA"/>
</dbReference>
<reference evidence="1 2" key="1">
    <citation type="submission" date="2019-10" db="EMBL/GenBank/DDBJ databases">
        <title>Genomic and transcriptomic insights into the perfect genentic adaptation of a filamentous nitrogen-fixing cyanobacterium to rice fields.</title>
        <authorList>
            <person name="Chen Z."/>
        </authorList>
    </citation>
    <scope>NUCLEOTIDE SEQUENCE [LARGE SCALE GENOMIC DNA]</scope>
    <source>
        <strain evidence="1">CCNUC1</strain>
    </source>
</reference>
<accession>A0A5P8WIE5</accession>
<evidence type="ECO:0000313" key="2">
    <source>
        <dbReference type="Proteomes" id="UP000326678"/>
    </source>
</evidence>
<protein>
    <submittedName>
        <fullName evidence="1">Uncharacterized protein</fullName>
    </submittedName>
</protein>
<sequence length="94" mass="11181">MKFLKDWFDASIINKKMRNKLPSTSKVMSVNIESYKDFAIRRLKWATESFQLLMVWPKRYQLLRRAGLASSTILEEPFFQEAIDIALEFLSKFK</sequence>
<gene>
    <name evidence="1" type="ORF">GXM_09845</name>
</gene>
<name>A0A5P8WIE5_9NOSO</name>
<keyword evidence="2" id="KW-1185">Reference proteome</keyword>
<dbReference type="KEGG" id="nsh:GXM_09845"/>
<dbReference type="RefSeq" id="WP_152592600.1">
    <property type="nucleotide sequence ID" value="NZ_CP045228.1"/>
</dbReference>
<evidence type="ECO:0000313" key="1">
    <source>
        <dbReference type="EMBL" id="QFS52351.1"/>
    </source>
</evidence>
<organism evidence="1 2">
    <name type="scientific">Nostoc sphaeroides CCNUC1</name>
    <dbReference type="NCBI Taxonomy" id="2653204"/>
    <lineage>
        <taxon>Bacteria</taxon>
        <taxon>Bacillati</taxon>
        <taxon>Cyanobacteriota</taxon>
        <taxon>Cyanophyceae</taxon>
        <taxon>Nostocales</taxon>
        <taxon>Nostocaceae</taxon>
        <taxon>Nostoc</taxon>
    </lineage>
</organism>
<dbReference type="AlphaFoldDB" id="A0A5P8WIE5"/>
<dbReference type="Proteomes" id="UP000326678">
    <property type="component" value="Chromosome pGXM01"/>
</dbReference>
<proteinExistence type="predicted"/>